<accession>A0A4V1ERF5</accession>
<keyword evidence="3 8" id="KW-0540">Nuclease</keyword>
<keyword evidence="5 8" id="KW-0255">Endonuclease</keyword>
<dbReference type="NCBIfam" id="TIGR02651">
    <property type="entry name" value="RNase_Z"/>
    <property type="match status" value="1"/>
</dbReference>
<comment type="cofactor">
    <cofactor evidence="8">
        <name>Zn(2+)</name>
        <dbReference type="ChEBI" id="CHEBI:29105"/>
    </cofactor>
    <text evidence="8">Binds 2 Zn(2+) ions.</text>
</comment>
<dbReference type="AlphaFoldDB" id="A0A4V1ERF5"/>
<evidence type="ECO:0000256" key="9">
    <source>
        <dbReference type="SAM" id="MobiDB-lite"/>
    </source>
</evidence>
<dbReference type="CDD" id="cd07717">
    <property type="entry name" value="RNaseZ_ZiPD-like_MBL-fold"/>
    <property type="match status" value="1"/>
</dbReference>
<feature type="binding site" evidence="8">
    <location>
        <position position="62"/>
    </location>
    <ligand>
        <name>Zn(2+)</name>
        <dbReference type="ChEBI" id="CHEBI:29105"/>
        <label>1</label>
        <note>catalytic</note>
    </ligand>
</feature>
<keyword evidence="4 8" id="KW-0479">Metal-binding</keyword>
<proteinExistence type="inferred from homology"/>
<dbReference type="OrthoDB" id="9800940at2"/>
<evidence type="ECO:0000313" key="11">
    <source>
        <dbReference type="EMBL" id="QCQ21461.1"/>
    </source>
</evidence>
<sequence length="313" mass="34394">MECVLLGSGGMMPMPHRLLTSVAVKTGGRLYLFDAGEGTQIGLKAARMGLGRLAVLAVTHLHADHCLGLPGLLMLRSQIPNPCPLAVLGPPGIREFVLSTQRLLGFHLAPPVRFVEWAENRSPVAWEDEAVRISWLPLEHTRFCLGYRLEEPDRPGRFHAEKAEALGIPSGPLRGRLQRGETVMLPDGTEITPADILGPRRRGRRIAYAVDTRPVEAVVELCRGVDIAFLDGMFHSAEAEHAREKGHMTVAEAARAARKAGAHRCVLVHLSPRYQDEDLDRLEQEARKEHPGAAMGRDLQRFDVPLPGDETAP</sequence>
<evidence type="ECO:0000256" key="2">
    <source>
        <dbReference type="ARBA" id="ARBA00022694"/>
    </source>
</evidence>
<keyword evidence="2 8" id="KW-0819">tRNA processing</keyword>
<dbReference type="SUPFAM" id="SSF56281">
    <property type="entry name" value="Metallo-hydrolase/oxidoreductase"/>
    <property type="match status" value="1"/>
</dbReference>
<dbReference type="Proteomes" id="UP000298602">
    <property type="component" value="Chromosome"/>
</dbReference>
<feature type="binding site" evidence="8">
    <location>
        <position position="65"/>
    </location>
    <ligand>
        <name>Zn(2+)</name>
        <dbReference type="ChEBI" id="CHEBI:29105"/>
        <label>2</label>
        <note>catalytic</note>
    </ligand>
</feature>
<evidence type="ECO:0000256" key="8">
    <source>
        <dbReference type="HAMAP-Rule" id="MF_01818"/>
    </source>
</evidence>
<reference evidence="11 12" key="2">
    <citation type="submission" date="2019-05" db="EMBL/GenBank/DDBJ databases">
        <authorList>
            <person name="Suflita J.M."/>
            <person name="Marks C.R."/>
        </authorList>
    </citation>
    <scope>NUCLEOTIDE SEQUENCE [LARGE SCALE GENOMIC DNA]</scope>
    <source>
        <strain evidence="11 12">ALDC</strain>
    </source>
</reference>
<evidence type="ECO:0000256" key="3">
    <source>
        <dbReference type="ARBA" id="ARBA00022722"/>
    </source>
</evidence>
<evidence type="ECO:0000256" key="7">
    <source>
        <dbReference type="ARBA" id="ARBA00022833"/>
    </source>
</evidence>
<dbReference type="Gene3D" id="3.60.15.10">
    <property type="entry name" value="Ribonuclease Z/Hydroxyacylglutathione hydrolase-like"/>
    <property type="match status" value="1"/>
</dbReference>
<feature type="domain" description="Metallo-beta-lactamase" evidence="10">
    <location>
        <begin position="18"/>
        <end position="195"/>
    </location>
</feature>
<dbReference type="HAMAP" id="MF_01818">
    <property type="entry name" value="RNase_Z_BN"/>
    <property type="match status" value="1"/>
</dbReference>
<evidence type="ECO:0000259" key="10">
    <source>
        <dbReference type="SMART" id="SM00849"/>
    </source>
</evidence>
<name>A0A4V1ERF5_9BACT</name>
<evidence type="ECO:0000256" key="5">
    <source>
        <dbReference type="ARBA" id="ARBA00022759"/>
    </source>
</evidence>
<comment type="subunit">
    <text evidence="1 8">Homodimer.</text>
</comment>
<feature type="binding site" evidence="8">
    <location>
        <position position="211"/>
    </location>
    <ligand>
        <name>Zn(2+)</name>
        <dbReference type="ChEBI" id="CHEBI:29105"/>
        <label>1</label>
        <note>catalytic</note>
    </ligand>
</feature>
<feature type="binding site" evidence="8">
    <location>
        <position position="269"/>
    </location>
    <ligand>
        <name>Zn(2+)</name>
        <dbReference type="ChEBI" id="CHEBI:29105"/>
        <label>2</label>
        <note>catalytic</note>
    </ligand>
</feature>
<dbReference type="SMART" id="SM00849">
    <property type="entry name" value="Lactamase_B"/>
    <property type="match status" value="1"/>
</dbReference>
<dbReference type="Pfam" id="PF12706">
    <property type="entry name" value="Lactamase_B_2"/>
    <property type="match status" value="1"/>
</dbReference>
<evidence type="ECO:0000313" key="12">
    <source>
        <dbReference type="Proteomes" id="UP000298602"/>
    </source>
</evidence>
<reference evidence="11 12" key="1">
    <citation type="submission" date="2019-05" db="EMBL/GenBank/DDBJ databases">
        <title>The Complete Genome Sequence of the n-alkane-degrading Desulfoglaeba alkanexedens ALDC reveals multiple alkylsuccinate synthase gene clusters.</title>
        <authorList>
            <person name="Callaghan A.V."/>
            <person name="Davidova I.A."/>
            <person name="Duncan K.E."/>
            <person name="Morris B."/>
            <person name="McInerney M.J."/>
        </authorList>
    </citation>
    <scope>NUCLEOTIDE SEQUENCE [LARGE SCALE GENOMIC DNA]</scope>
    <source>
        <strain evidence="11 12">ALDC</strain>
    </source>
</reference>
<comment type="catalytic activity">
    <reaction evidence="8">
        <text>Endonucleolytic cleavage of RNA, removing extra 3' nucleotides from tRNA precursor, generating 3' termini of tRNAs. A 3'-hydroxy group is left at the tRNA terminus and a 5'-phosphoryl group is left at the trailer molecule.</text>
        <dbReference type="EC" id="3.1.26.11"/>
    </reaction>
</comment>
<dbReference type="PANTHER" id="PTHR46018:SF2">
    <property type="entry name" value="ZINC PHOSPHODIESTERASE ELAC PROTEIN 1"/>
    <property type="match status" value="1"/>
</dbReference>
<comment type="function">
    <text evidence="8">Zinc phosphodiesterase, which displays some tRNA 3'-processing endonuclease activity. Probably involved in tRNA maturation, by removing a 3'-trailer from precursor tRNA.</text>
</comment>
<comment type="similarity">
    <text evidence="8">Belongs to the RNase Z family.</text>
</comment>
<dbReference type="EC" id="3.1.26.11" evidence="8"/>
<evidence type="ECO:0000256" key="6">
    <source>
        <dbReference type="ARBA" id="ARBA00022801"/>
    </source>
</evidence>
<dbReference type="NCBIfam" id="NF000801">
    <property type="entry name" value="PRK00055.1-3"/>
    <property type="match status" value="1"/>
</dbReference>
<dbReference type="KEGG" id="dax:FDQ92_04280"/>
<organism evidence="11 12">
    <name type="scientific">Desulfoglaeba alkanexedens ALDC</name>
    <dbReference type="NCBI Taxonomy" id="980445"/>
    <lineage>
        <taxon>Bacteria</taxon>
        <taxon>Pseudomonadati</taxon>
        <taxon>Thermodesulfobacteriota</taxon>
        <taxon>Syntrophobacteria</taxon>
        <taxon>Syntrophobacterales</taxon>
        <taxon>Syntrophobacteraceae</taxon>
        <taxon>Desulfoglaeba</taxon>
    </lineage>
</organism>
<feature type="binding site" evidence="8">
    <location>
        <position position="140"/>
    </location>
    <ligand>
        <name>Zn(2+)</name>
        <dbReference type="ChEBI" id="CHEBI:29105"/>
        <label>1</label>
        <note>catalytic</note>
    </ligand>
</feature>
<dbReference type="EMBL" id="CP040098">
    <property type="protein sequence ID" value="QCQ21461.1"/>
    <property type="molecule type" value="Genomic_DNA"/>
</dbReference>
<dbReference type="RefSeq" id="WP_137423432.1">
    <property type="nucleotide sequence ID" value="NZ_CP040098.1"/>
</dbReference>
<keyword evidence="6 8" id="KW-0378">Hydrolase</keyword>
<feature type="compositionally biased region" description="Basic and acidic residues" evidence="9">
    <location>
        <begin position="281"/>
        <end position="291"/>
    </location>
</feature>
<keyword evidence="12" id="KW-1185">Reference proteome</keyword>
<keyword evidence="7 8" id="KW-0862">Zinc</keyword>
<dbReference type="GO" id="GO:0042781">
    <property type="term" value="F:3'-tRNA processing endoribonuclease activity"/>
    <property type="evidence" value="ECO:0007669"/>
    <property type="project" value="UniProtKB-UniRule"/>
</dbReference>
<dbReference type="GO" id="GO:0008270">
    <property type="term" value="F:zinc ion binding"/>
    <property type="evidence" value="ECO:0007669"/>
    <property type="project" value="UniProtKB-UniRule"/>
</dbReference>
<dbReference type="Pfam" id="PF00753">
    <property type="entry name" value="Lactamase_B"/>
    <property type="match status" value="1"/>
</dbReference>
<dbReference type="PANTHER" id="PTHR46018">
    <property type="entry name" value="ZINC PHOSPHODIESTERASE ELAC PROTEIN 1"/>
    <property type="match status" value="1"/>
</dbReference>
<dbReference type="InterPro" id="IPR001279">
    <property type="entry name" value="Metallo-B-lactamas"/>
</dbReference>
<feature type="binding site" evidence="8">
    <location>
        <position position="60"/>
    </location>
    <ligand>
        <name>Zn(2+)</name>
        <dbReference type="ChEBI" id="CHEBI:29105"/>
        <label>1</label>
        <note>catalytic</note>
    </ligand>
</feature>
<protein>
    <recommendedName>
        <fullName evidence="8">Ribonuclease Z</fullName>
        <shortName evidence="8">RNase Z</shortName>
        <ecNumber evidence="8">3.1.26.11</ecNumber>
    </recommendedName>
    <alternativeName>
        <fullName evidence="8">tRNA 3 endonuclease</fullName>
    </alternativeName>
    <alternativeName>
        <fullName evidence="8">tRNase Z</fullName>
    </alternativeName>
</protein>
<evidence type="ECO:0000256" key="1">
    <source>
        <dbReference type="ARBA" id="ARBA00011738"/>
    </source>
</evidence>
<feature type="binding site" evidence="8">
    <location>
        <position position="211"/>
    </location>
    <ligand>
        <name>Zn(2+)</name>
        <dbReference type="ChEBI" id="CHEBI:29105"/>
        <label>2</label>
        <note>catalytic</note>
    </ligand>
</feature>
<feature type="active site" description="Proton acceptor" evidence="8">
    <location>
        <position position="64"/>
    </location>
</feature>
<feature type="region of interest" description="Disordered" evidence="9">
    <location>
        <begin position="279"/>
        <end position="313"/>
    </location>
</feature>
<feature type="binding site" evidence="8">
    <location>
        <position position="64"/>
    </location>
    <ligand>
        <name>Zn(2+)</name>
        <dbReference type="ChEBI" id="CHEBI:29105"/>
        <label>2</label>
        <note>catalytic</note>
    </ligand>
</feature>
<evidence type="ECO:0000256" key="4">
    <source>
        <dbReference type="ARBA" id="ARBA00022723"/>
    </source>
</evidence>
<dbReference type="InterPro" id="IPR013471">
    <property type="entry name" value="RNase_Z/BN"/>
</dbReference>
<gene>
    <name evidence="8 11" type="primary">rnz</name>
    <name evidence="11" type="ORF">FDQ92_04280</name>
</gene>
<dbReference type="InterPro" id="IPR036866">
    <property type="entry name" value="RibonucZ/Hydroxyglut_hydro"/>
</dbReference>